<keyword evidence="1" id="KW-0472">Membrane</keyword>
<dbReference type="AlphaFoldDB" id="A0A844YWJ0"/>
<accession>A0A844YWJ0</accession>
<dbReference type="Proteomes" id="UP000466966">
    <property type="component" value="Unassembled WGS sequence"/>
</dbReference>
<feature type="transmembrane region" description="Helical" evidence="1">
    <location>
        <begin position="37"/>
        <end position="57"/>
    </location>
</feature>
<feature type="transmembrane region" description="Helical" evidence="1">
    <location>
        <begin position="7"/>
        <end position="25"/>
    </location>
</feature>
<keyword evidence="1" id="KW-1133">Transmembrane helix</keyword>
<organism evidence="2 3">
    <name type="scientific">Alteraurantiacibacter buctensis</name>
    <dbReference type="NCBI Taxonomy" id="1503981"/>
    <lineage>
        <taxon>Bacteria</taxon>
        <taxon>Pseudomonadati</taxon>
        <taxon>Pseudomonadota</taxon>
        <taxon>Alphaproteobacteria</taxon>
        <taxon>Sphingomonadales</taxon>
        <taxon>Erythrobacteraceae</taxon>
        <taxon>Alteraurantiacibacter</taxon>
    </lineage>
</organism>
<evidence type="ECO:0000256" key="1">
    <source>
        <dbReference type="SAM" id="Phobius"/>
    </source>
</evidence>
<evidence type="ECO:0000313" key="3">
    <source>
        <dbReference type="Proteomes" id="UP000466966"/>
    </source>
</evidence>
<gene>
    <name evidence="2" type="ORF">GRI99_07580</name>
</gene>
<dbReference type="RefSeq" id="WP_160771410.1">
    <property type="nucleotide sequence ID" value="NZ_WTYV01000002.1"/>
</dbReference>
<comment type="caution">
    <text evidence="2">The sequence shown here is derived from an EMBL/GenBank/DDBJ whole genome shotgun (WGS) entry which is preliminary data.</text>
</comment>
<keyword evidence="3" id="KW-1185">Reference proteome</keyword>
<evidence type="ECO:0000313" key="2">
    <source>
        <dbReference type="EMBL" id="MXO71502.1"/>
    </source>
</evidence>
<keyword evidence="1" id="KW-0812">Transmembrane</keyword>
<dbReference type="EMBL" id="WTYV01000002">
    <property type="protein sequence ID" value="MXO71502.1"/>
    <property type="molecule type" value="Genomic_DNA"/>
</dbReference>
<name>A0A844YWJ0_9SPHN</name>
<sequence length="61" mass="6688">MNGNRPLLIAGVVATMAAWGSWQLMETVPDYSPPSTAYFYGGYALVGVALVLFYLGWTRRS</sequence>
<protein>
    <submittedName>
        <fullName evidence="2">Uncharacterized protein</fullName>
    </submittedName>
</protein>
<proteinExistence type="predicted"/>
<reference evidence="2 3" key="1">
    <citation type="submission" date="2019-12" db="EMBL/GenBank/DDBJ databases">
        <title>Genomic-based taxomic classification of the family Erythrobacteraceae.</title>
        <authorList>
            <person name="Xu L."/>
        </authorList>
    </citation>
    <scope>NUCLEOTIDE SEQUENCE [LARGE SCALE GENOMIC DNA]</scope>
    <source>
        <strain evidence="2 3">M0322</strain>
    </source>
</reference>